<comment type="subcellular location">
    <subcellularLocation>
        <location evidence="10">Cytoplasm</location>
    </subcellularLocation>
</comment>
<keyword evidence="14" id="KW-1185">Reference proteome</keyword>
<dbReference type="InterPro" id="IPR030378">
    <property type="entry name" value="G_CP_dom"/>
</dbReference>
<evidence type="ECO:0000256" key="5">
    <source>
        <dbReference type="ARBA" id="ARBA00022741"/>
    </source>
</evidence>
<dbReference type="PANTHER" id="PTHR32120">
    <property type="entry name" value="SMALL RIBOSOMAL SUBUNIT BIOGENESIS GTPASE RSGA"/>
    <property type="match status" value="1"/>
</dbReference>
<comment type="cofactor">
    <cofactor evidence="10">
        <name>Zn(2+)</name>
        <dbReference type="ChEBI" id="CHEBI:29105"/>
    </cofactor>
    <text evidence="10">Binds 1 zinc ion per subunit.</text>
</comment>
<gene>
    <name evidence="10 13" type="primary">rsgA</name>
    <name evidence="13" type="ORF">N5P18_06320</name>
</gene>
<keyword evidence="8 10" id="KW-0694">RNA-binding</keyword>
<evidence type="ECO:0000256" key="6">
    <source>
        <dbReference type="ARBA" id="ARBA00022801"/>
    </source>
</evidence>
<dbReference type="PROSITE" id="PS51721">
    <property type="entry name" value="G_CP"/>
    <property type="match status" value="1"/>
</dbReference>
<dbReference type="EMBL" id="CP104874">
    <property type="protein sequence ID" value="WWF06483.1"/>
    <property type="molecule type" value="Genomic_DNA"/>
</dbReference>
<keyword evidence="9 10" id="KW-0342">GTP-binding</keyword>
<evidence type="ECO:0000256" key="4">
    <source>
        <dbReference type="ARBA" id="ARBA00022730"/>
    </source>
</evidence>
<evidence type="ECO:0000256" key="1">
    <source>
        <dbReference type="ARBA" id="ARBA00022490"/>
    </source>
</evidence>
<dbReference type="SUPFAM" id="SSF52540">
    <property type="entry name" value="P-loop containing nucleoside triphosphate hydrolases"/>
    <property type="match status" value="1"/>
</dbReference>
<reference evidence="13 14" key="1">
    <citation type="submission" date="2022-09" db="EMBL/GenBank/DDBJ databases">
        <title>Complete genome sequence of Janibacter terrae strain COS04-44, PCL-degrading bacteria isolated from oil spilled coast.</title>
        <authorList>
            <person name="Park H."/>
            <person name="Kim J.Y."/>
            <person name="An S.H."/>
            <person name="Lee C.M."/>
            <person name="Weon H.-Y."/>
        </authorList>
    </citation>
    <scope>NUCLEOTIDE SEQUENCE [LARGE SCALE GENOMIC DNA]</scope>
    <source>
        <strain evidence="13 14">COS04-44</strain>
    </source>
</reference>
<dbReference type="HAMAP" id="MF_01820">
    <property type="entry name" value="GTPase_RsgA"/>
    <property type="match status" value="1"/>
</dbReference>
<keyword evidence="4 10" id="KW-0699">rRNA-binding</keyword>
<sequence length="361" mass="37734">MTDSTALTSLGWDEGSAAALDEMATGAPFVLVPGRVGRVDRGRVTVHTADGAVPALVRLPAGSDLEDQPTTGDWVGLERRADGDVVRAVLPRRSAIVRKTAGERSDAQVMAANLDRVLVAVPFETRVNLSTIERYLVVAWESGAQPLVVLTKADLAFDPDATVAEVRAAAPGVGVLVVSAETGEGVPELAAALAGGTTALIGQSGAGKSTLVNVLAGQPVQAVSDTRQDGKGRHTTTARELIALADGGVLIDTPGLRSIGLHEDGEGVSLTFPDVEELIAACRFADCAHETEPGCAVRAALEGGELDARRWHSWQKLQREAEWIAMRTDPVARAAARKRWVALGRGGKAQAALKRGQDPFG</sequence>
<dbReference type="RefSeq" id="WP_338539050.1">
    <property type="nucleotide sequence ID" value="NZ_CP104874.1"/>
</dbReference>
<keyword evidence="5 10" id="KW-0547">Nucleotide-binding</keyword>
<dbReference type="Gene3D" id="3.40.50.300">
    <property type="entry name" value="P-loop containing nucleotide triphosphate hydrolases"/>
    <property type="match status" value="1"/>
</dbReference>
<evidence type="ECO:0000256" key="3">
    <source>
        <dbReference type="ARBA" id="ARBA00022723"/>
    </source>
</evidence>
<dbReference type="CDD" id="cd01854">
    <property type="entry name" value="YjeQ_EngC"/>
    <property type="match status" value="1"/>
</dbReference>
<evidence type="ECO:0000256" key="7">
    <source>
        <dbReference type="ARBA" id="ARBA00022833"/>
    </source>
</evidence>
<feature type="domain" description="EngC GTPase" evidence="11">
    <location>
        <begin position="112"/>
        <end position="257"/>
    </location>
</feature>
<keyword evidence="7 10" id="KW-0862">Zinc</keyword>
<feature type="binding site" evidence="10">
    <location>
        <position position="282"/>
    </location>
    <ligand>
        <name>Zn(2+)</name>
        <dbReference type="ChEBI" id="CHEBI:29105"/>
    </ligand>
</feature>
<comment type="subunit">
    <text evidence="10">Monomer. Associates with 30S ribosomal subunit, binds 16S rRNA.</text>
</comment>
<dbReference type="PANTHER" id="PTHR32120:SF10">
    <property type="entry name" value="SMALL RIBOSOMAL SUBUNIT BIOGENESIS GTPASE RSGA"/>
    <property type="match status" value="1"/>
</dbReference>
<dbReference type="Gene3D" id="1.10.40.50">
    <property type="entry name" value="Probable gtpase engc, domain 3"/>
    <property type="match status" value="1"/>
</dbReference>
<dbReference type="InterPro" id="IPR027417">
    <property type="entry name" value="P-loop_NTPase"/>
</dbReference>
<proteinExistence type="inferred from homology"/>
<accession>A0ABZ2FK27</accession>
<evidence type="ECO:0000256" key="9">
    <source>
        <dbReference type="ARBA" id="ARBA00023134"/>
    </source>
</evidence>
<evidence type="ECO:0000259" key="12">
    <source>
        <dbReference type="PROSITE" id="PS51721"/>
    </source>
</evidence>
<evidence type="ECO:0000313" key="13">
    <source>
        <dbReference type="EMBL" id="WWF06483.1"/>
    </source>
</evidence>
<feature type="binding site" evidence="10">
    <location>
        <begin position="151"/>
        <end position="154"/>
    </location>
    <ligand>
        <name>GTP</name>
        <dbReference type="ChEBI" id="CHEBI:37565"/>
    </ligand>
</feature>
<feature type="binding site" evidence="10">
    <location>
        <begin position="202"/>
        <end position="210"/>
    </location>
    <ligand>
        <name>GTP</name>
        <dbReference type="ChEBI" id="CHEBI:37565"/>
    </ligand>
</feature>
<evidence type="ECO:0000259" key="11">
    <source>
        <dbReference type="PROSITE" id="PS50936"/>
    </source>
</evidence>
<dbReference type="Proteomes" id="UP001381003">
    <property type="component" value="Chromosome"/>
</dbReference>
<feature type="binding site" evidence="10">
    <location>
        <position position="295"/>
    </location>
    <ligand>
        <name>Zn(2+)</name>
        <dbReference type="ChEBI" id="CHEBI:29105"/>
    </ligand>
</feature>
<keyword evidence="2 10" id="KW-0690">Ribosome biogenesis</keyword>
<dbReference type="EC" id="3.6.1.-" evidence="10"/>
<dbReference type="NCBIfam" id="TIGR00157">
    <property type="entry name" value="ribosome small subunit-dependent GTPase A"/>
    <property type="match status" value="1"/>
</dbReference>
<comment type="similarity">
    <text evidence="10">Belongs to the TRAFAC class YlqF/YawG GTPase family. RsgA subfamily.</text>
</comment>
<feature type="domain" description="CP-type G" evidence="12">
    <location>
        <begin position="103"/>
        <end position="259"/>
    </location>
</feature>
<evidence type="ECO:0000313" key="14">
    <source>
        <dbReference type="Proteomes" id="UP001381003"/>
    </source>
</evidence>
<dbReference type="InterPro" id="IPR010914">
    <property type="entry name" value="RsgA_GTPase_dom"/>
</dbReference>
<keyword evidence="1 10" id="KW-0963">Cytoplasm</keyword>
<name>A0ABZ2FK27_9MICO</name>
<dbReference type="Pfam" id="PF03193">
    <property type="entry name" value="RsgA_GTPase"/>
    <property type="match status" value="1"/>
</dbReference>
<protein>
    <recommendedName>
        <fullName evidence="10">Small ribosomal subunit biogenesis GTPase RsgA</fullName>
        <ecNumber evidence="10">3.6.1.-</ecNumber>
    </recommendedName>
</protein>
<organism evidence="13 14">
    <name type="scientific">Janibacter terrae</name>
    <dbReference type="NCBI Taxonomy" id="103817"/>
    <lineage>
        <taxon>Bacteria</taxon>
        <taxon>Bacillati</taxon>
        <taxon>Actinomycetota</taxon>
        <taxon>Actinomycetes</taxon>
        <taxon>Micrococcales</taxon>
        <taxon>Intrasporangiaceae</taxon>
        <taxon>Janibacter</taxon>
    </lineage>
</organism>
<evidence type="ECO:0000256" key="10">
    <source>
        <dbReference type="HAMAP-Rule" id="MF_01820"/>
    </source>
</evidence>
<feature type="binding site" evidence="10">
    <location>
        <position position="289"/>
    </location>
    <ligand>
        <name>Zn(2+)</name>
        <dbReference type="ChEBI" id="CHEBI:29105"/>
    </ligand>
</feature>
<feature type="binding site" evidence="10">
    <location>
        <position position="287"/>
    </location>
    <ligand>
        <name>Zn(2+)</name>
        <dbReference type="ChEBI" id="CHEBI:29105"/>
    </ligand>
</feature>
<comment type="function">
    <text evidence="10">One of several proteins that assist in the late maturation steps of the functional core of the 30S ribosomal subunit. Helps release RbfA from mature subunits. May play a role in the assembly of ribosomal proteins into the subunit. Circularly permuted GTPase that catalyzes slow GTP hydrolysis, GTPase activity is stimulated by the 30S ribosomal subunit.</text>
</comment>
<evidence type="ECO:0000256" key="2">
    <source>
        <dbReference type="ARBA" id="ARBA00022517"/>
    </source>
</evidence>
<evidence type="ECO:0000256" key="8">
    <source>
        <dbReference type="ARBA" id="ARBA00022884"/>
    </source>
</evidence>
<dbReference type="InterPro" id="IPR004881">
    <property type="entry name" value="Ribosome_biogen_GTPase_RsgA"/>
</dbReference>
<dbReference type="PROSITE" id="PS50936">
    <property type="entry name" value="ENGC_GTPASE"/>
    <property type="match status" value="1"/>
</dbReference>
<keyword evidence="3 10" id="KW-0479">Metal-binding</keyword>
<keyword evidence="6 10" id="KW-0378">Hydrolase</keyword>